<accession>A0A0F9QND5</accession>
<evidence type="ECO:0000313" key="1">
    <source>
        <dbReference type="EMBL" id="KKN45705.1"/>
    </source>
</evidence>
<gene>
    <name evidence="1" type="ORF">LCGC14_0680230</name>
</gene>
<reference evidence="1" key="1">
    <citation type="journal article" date="2015" name="Nature">
        <title>Complex archaea that bridge the gap between prokaryotes and eukaryotes.</title>
        <authorList>
            <person name="Spang A."/>
            <person name="Saw J.H."/>
            <person name="Jorgensen S.L."/>
            <person name="Zaremba-Niedzwiedzka K."/>
            <person name="Martijn J."/>
            <person name="Lind A.E."/>
            <person name="van Eijk R."/>
            <person name="Schleper C."/>
            <person name="Guy L."/>
            <person name="Ettema T.J."/>
        </authorList>
    </citation>
    <scope>NUCLEOTIDE SEQUENCE</scope>
</reference>
<protein>
    <submittedName>
        <fullName evidence="1">Uncharacterized protein</fullName>
    </submittedName>
</protein>
<name>A0A0F9QND5_9ZZZZ</name>
<organism evidence="1">
    <name type="scientific">marine sediment metagenome</name>
    <dbReference type="NCBI Taxonomy" id="412755"/>
    <lineage>
        <taxon>unclassified sequences</taxon>
        <taxon>metagenomes</taxon>
        <taxon>ecological metagenomes</taxon>
    </lineage>
</organism>
<proteinExistence type="predicted"/>
<dbReference type="AlphaFoldDB" id="A0A0F9QND5"/>
<comment type="caution">
    <text evidence="1">The sequence shown here is derived from an EMBL/GenBank/DDBJ whole genome shotgun (WGS) entry which is preliminary data.</text>
</comment>
<dbReference type="EMBL" id="LAZR01001371">
    <property type="protein sequence ID" value="KKN45705.1"/>
    <property type="molecule type" value="Genomic_DNA"/>
</dbReference>
<sequence length="154" mass="18012">MGNRLDRLDFYSMAEKVYDRNPEATIWEMLVEIISDGDRLKASRVWILSDLPILESIARGFDSIWIKGKYQLSKQSLDSICNLWRMTLIQGTVDFDPLEVYVDGMTSSQMMDKIRWTGIWMPTSDELDICISNVEKYKLIIKYLEEIERTENGI</sequence>